<proteinExistence type="predicted"/>
<dbReference type="GO" id="GO:0016887">
    <property type="term" value="F:ATP hydrolysis activity"/>
    <property type="evidence" value="ECO:0007669"/>
    <property type="project" value="InterPro"/>
</dbReference>
<dbReference type="STRING" id="1291734.FD02_GL001687"/>
<dbReference type="PANTHER" id="PTHR42771">
    <property type="entry name" value="IRON(3+)-HYDROXAMATE IMPORT ATP-BINDING PROTEIN FHUC"/>
    <property type="match status" value="1"/>
</dbReference>
<evidence type="ECO:0000256" key="9">
    <source>
        <dbReference type="ARBA" id="ARBA00023136"/>
    </source>
</evidence>
<evidence type="ECO:0000256" key="4">
    <source>
        <dbReference type="ARBA" id="ARBA00022496"/>
    </source>
</evidence>
<comment type="subcellular location">
    <subcellularLocation>
        <location evidence="1">Cell membrane</location>
        <topology evidence="1">Peripheral membrane protein</topology>
    </subcellularLocation>
</comment>
<dbReference type="GO" id="GO:0005886">
    <property type="term" value="C:plasma membrane"/>
    <property type="evidence" value="ECO:0007669"/>
    <property type="project" value="UniProtKB-SubCell"/>
</dbReference>
<dbReference type="OrthoDB" id="9784297at2"/>
<dbReference type="InterPro" id="IPR051535">
    <property type="entry name" value="Siderophore_ABC-ATPase"/>
</dbReference>
<dbReference type="InterPro" id="IPR003593">
    <property type="entry name" value="AAA+_ATPase"/>
</dbReference>
<comment type="caution">
    <text evidence="11">The sequence shown here is derived from an EMBL/GenBank/DDBJ whole genome shotgun (WGS) entry which is preliminary data.</text>
</comment>
<dbReference type="PATRIC" id="fig|1291734.4.peg.1735"/>
<dbReference type="RefSeq" id="WP_054721368.1">
    <property type="nucleotide sequence ID" value="NZ_AZDJ01000003.1"/>
</dbReference>
<evidence type="ECO:0000256" key="7">
    <source>
        <dbReference type="ARBA" id="ARBA00023004"/>
    </source>
</evidence>
<keyword evidence="12" id="KW-1185">Reference proteome</keyword>
<evidence type="ECO:0000313" key="11">
    <source>
        <dbReference type="EMBL" id="KRK73857.1"/>
    </source>
</evidence>
<keyword evidence="7" id="KW-0408">Iron</keyword>
<evidence type="ECO:0000256" key="5">
    <source>
        <dbReference type="ARBA" id="ARBA00022741"/>
    </source>
</evidence>
<keyword evidence="2" id="KW-0813">Transport</keyword>
<keyword evidence="4" id="KW-0410">Iron transport</keyword>
<name>A0A0R1JZP4_9LACO</name>
<dbReference type="EMBL" id="AZDJ01000003">
    <property type="protein sequence ID" value="KRK73857.1"/>
    <property type="molecule type" value="Genomic_DNA"/>
</dbReference>
<dbReference type="InterPro" id="IPR027417">
    <property type="entry name" value="P-loop_NTPase"/>
</dbReference>
<evidence type="ECO:0000256" key="8">
    <source>
        <dbReference type="ARBA" id="ARBA00023065"/>
    </source>
</evidence>
<dbReference type="Pfam" id="PF00005">
    <property type="entry name" value="ABC_tran"/>
    <property type="match status" value="1"/>
</dbReference>
<evidence type="ECO:0000256" key="1">
    <source>
        <dbReference type="ARBA" id="ARBA00004202"/>
    </source>
</evidence>
<accession>A0A0R1JZP4</accession>
<dbReference type="GO" id="GO:0006826">
    <property type="term" value="P:iron ion transport"/>
    <property type="evidence" value="ECO:0007669"/>
    <property type="project" value="UniProtKB-KW"/>
</dbReference>
<evidence type="ECO:0000313" key="12">
    <source>
        <dbReference type="Proteomes" id="UP000051804"/>
    </source>
</evidence>
<dbReference type="Proteomes" id="UP000051804">
    <property type="component" value="Unassembled WGS sequence"/>
</dbReference>
<evidence type="ECO:0000256" key="3">
    <source>
        <dbReference type="ARBA" id="ARBA00022475"/>
    </source>
</evidence>
<keyword evidence="8" id="KW-0406">Ion transport</keyword>
<keyword evidence="5" id="KW-0547">Nucleotide-binding</keyword>
<dbReference type="Gene3D" id="3.40.50.300">
    <property type="entry name" value="P-loop containing nucleotide triphosphate hydrolases"/>
    <property type="match status" value="2"/>
</dbReference>
<keyword evidence="6 11" id="KW-0067">ATP-binding</keyword>
<protein>
    <submittedName>
        <fullName evidence="11">Glutamine abc transporter atp-binding protein</fullName>
    </submittedName>
</protein>
<gene>
    <name evidence="11" type="ORF">FD02_GL001687</name>
</gene>
<keyword evidence="9" id="KW-0472">Membrane</keyword>
<evidence type="ECO:0000256" key="2">
    <source>
        <dbReference type="ARBA" id="ARBA00022448"/>
    </source>
</evidence>
<evidence type="ECO:0000259" key="10">
    <source>
        <dbReference type="SMART" id="SM00382"/>
    </source>
</evidence>
<evidence type="ECO:0000256" key="6">
    <source>
        <dbReference type="ARBA" id="ARBA00022840"/>
    </source>
</evidence>
<dbReference type="SMART" id="SM00382">
    <property type="entry name" value="AAA"/>
    <property type="match status" value="1"/>
</dbReference>
<keyword evidence="3" id="KW-1003">Cell membrane</keyword>
<dbReference type="GO" id="GO:0005524">
    <property type="term" value="F:ATP binding"/>
    <property type="evidence" value="ECO:0007669"/>
    <property type="project" value="UniProtKB-KW"/>
</dbReference>
<dbReference type="AlphaFoldDB" id="A0A0R1JZP4"/>
<sequence length="262" mass="29367">MLLTRIRYHAPAATQAYPFNLPWLQGWPGLTFTTPITILVGENGSGKSTLLEAIATNYEAILMSGAALVDNKEYDLARELGAHFKLEWTHKTRGGFFFRADDFISYLRATRERQAFATQELARIDAVDPTSLERQPYLNTLAEIRHMYAANLDHLSHGQAFLGMFERRLRSGGLYLLDEPEAPLTPQNQLALLALIHDAAATGAQFILSTHSPILMALPGATLYELGDTLAPTRFDDIAHVQFMRNFLADPDRFIHHLFPDS</sequence>
<dbReference type="PANTHER" id="PTHR42771:SF2">
    <property type="entry name" value="IRON(3+)-HYDROXAMATE IMPORT ATP-BINDING PROTEIN FHUC"/>
    <property type="match status" value="1"/>
</dbReference>
<dbReference type="SUPFAM" id="SSF52540">
    <property type="entry name" value="P-loop containing nucleoside triphosphate hydrolases"/>
    <property type="match status" value="1"/>
</dbReference>
<dbReference type="InterPro" id="IPR003439">
    <property type="entry name" value="ABC_transporter-like_ATP-bd"/>
</dbReference>
<organism evidence="11 12">
    <name type="scientific">Lacticaseibacillus nasuensis JCM 17158</name>
    <dbReference type="NCBI Taxonomy" id="1291734"/>
    <lineage>
        <taxon>Bacteria</taxon>
        <taxon>Bacillati</taxon>
        <taxon>Bacillota</taxon>
        <taxon>Bacilli</taxon>
        <taxon>Lactobacillales</taxon>
        <taxon>Lactobacillaceae</taxon>
        <taxon>Lacticaseibacillus</taxon>
    </lineage>
</organism>
<feature type="domain" description="AAA+ ATPase" evidence="10">
    <location>
        <begin position="33"/>
        <end position="245"/>
    </location>
</feature>
<reference evidence="11 12" key="1">
    <citation type="journal article" date="2015" name="Genome Announc.">
        <title>Expanding the biotechnology potential of lactobacilli through comparative genomics of 213 strains and associated genera.</title>
        <authorList>
            <person name="Sun Z."/>
            <person name="Harris H.M."/>
            <person name="McCann A."/>
            <person name="Guo C."/>
            <person name="Argimon S."/>
            <person name="Zhang W."/>
            <person name="Yang X."/>
            <person name="Jeffery I.B."/>
            <person name="Cooney J.C."/>
            <person name="Kagawa T.F."/>
            <person name="Liu W."/>
            <person name="Song Y."/>
            <person name="Salvetti E."/>
            <person name="Wrobel A."/>
            <person name="Rasinkangas P."/>
            <person name="Parkhill J."/>
            <person name="Rea M.C."/>
            <person name="O'Sullivan O."/>
            <person name="Ritari J."/>
            <person name="Douillard F.P."/>
            <person name="Paul Ross R."/>
            <person name="Yang R."/>
            <person name="Briner A.E."/>
            <person name="Felis G.E."/>
            <person name="de Vos W.M."/>
            <person name="Barrangou R."/>
            <person name="Klaenhammer T.R."/>
            <person name="Caufield P.W."/>
            <person name="Cui Y."/>
            <person name="Zhang H."/>
            <person name="O'Toole P.W."/>
        </authorList>
    </citation>
    <scope>NUCLEOTIDE SEQUENCE [LARGE SCALE GENOMIC DNA]</scope>
    <source>
        <strain evidence="11 12">JCM 17158</strain>
    </source>
</reference>